<dbReference type="Proteomes" id="UP000557772">
    <property type="component" value="Unassembled WGS sequence"/>
</dbReference>
<gene>
    <name evidence="2" type="ORF">HJ588_08030</name>
</gene>
<dbReference type="AlphaFoldDB" id="A0A849AIR0"/>
<feature type="transmembrane region" description="Helical" evidence="1">
    <location>
        <begin position="43"/>
        <end position="62"/>
    </location>
</feature>
<comment type="caution">
    <text evidence="2">The sequence shown here is derived from an EMBL/GenBank/DDBJ whole genome shotgun (WGS) entry which is preliminary data.</text>
</comment>
<evidence type="ECO:0000256" key="1">
    <source>
        <dbReference type="SAM" id="Phobius"/>
    </source>
</evidence>
<dbReference type="EMBL" id="JABENB010000001">
    <property type="protein sequence ID" value="NNG39221.1"/>
    <property type="molecule type" value="Genomic_DNA"/>
</dbReference>
<reference evidence="2 3" key="1">
    <citation type="submission" date="2020-05" db="EMBL/GenBank/DDBJ databases">
        <title>Flexivirga sp. ID2601S isolated from air conditioner.</title>
        <authorList>
            <person name="Kim D.H."/>
        </authorList>
    </citation>
    <scope>NUCLEOTIDE SEQUENCE [LARGE SCALE GENOMIC DNA]</scope>
    <source>
        <strain evidence="2 3">ID2601S</strain>
    </source>
</reference>
<dbReference type="Pfam" id="PF12679">
    <property type="entry name" value="ABC2_membrane_2"/>
    <property type="match status" value="1"/>
</dbReference>
<organism evidence="2 3">
    <name type="scientific">Flexivirga aerilata</name>
    <dbReference type="NCBI Taxonomy" id="1656889"/>
    <lineage>
        <taxon>Bacteria</taxon>
        <taxon>Bacillati</taxon>
        <taxon>Actinomycetota</taxon>
        <taxon>Actinomycetes</taxon>
        <taxon>Micrococcales</taxon>
        <taxon>Dermacoccaceae</taxon>
        <taxon>Flexivirga</taxon>
    </lineage>
</organism>
<feature type="transmembrane region" description="Helical" evidence="1">
    <location>
        <begin position="263"/>
        <end position="284"/>
    </location>
</feature>
<proteinExistence type="predicted"/>
<dbReference type="GO" id="GO:0005886">
    <property type="term" value="C:plasma membrane"/>
    <property type="evidence" value="ECO:0007669"/>
    <property type="project" value="UniProtKB-SubCell"/>
</dbReference>
<keyword evidence="3" id="KW-1185">Reference proteome</keyword>
<evidence type="ECO:0000313" key="3">
    <source>
        <dbReference type="Proteomes" id="UP000557772"/>
    </source>
</evidence>
<dbReference type="PANTHER" id="PTHR37305:SF1">
    <property type="entry name" value="MEMBRANE PROTEIN"/>
    <property type="match status" value="1"/>
</dbReference>
<dbReference type="PANTHER" id="PTHR37305">
    <property type="entry name" value="INTEGRAL MEMBRANE PROTEIN-RELATED"/>
    <property type="match status" value="1"/>
</dbReference>
<keyword evidence="1" id="KW-0472">Membrane</keyword>
<feature type="transmembrane region" description="Helical" evidence="1">
    <location>
        <begin position="185"/>
        <end position="206"/>
    </location>
</feature>
<keyword evidence="1" id="KW-0812">Transmembrane</keyword>
<dbReference type="GO" id="GO:0140359">
    <property type="term" value="F:ABC-type transporter activity"/>
    <property type="evidence" value="ECO:0007669"/>
    <property type="project" value="InterPro"/>
</dbReference>
<feature type="transmembrane region" description="Helical" evidence="1">
    <location>
        <begin position="218"/>
        <end position="243"/>
    </location>
</feature>
<feature type="transmembrane region" description="Helical" evidence="1">
    <location>
        <begin position="137"/>
        <end position="165"/>
    </location>
</feature>
<feature type="transmembrane region" description="Helical" evidence="1">
    <location>
        <begin position="82"/>
        <end position="102"/>
    </location>
</feature>
<accession>A0A849AIR0</accession>
<sequence length="293" mass="30510">MKAAPRSSPLVPRSDTSRGPRITTARFLRSELRLIAGRRRNQAGLLVLIAMPVLLAVAVRLTEDNPRGGGPPGFIDQIVGNGVFVAFAALTFEITIFFPLAISMISGDAIAGEAHSGTLRYLLTVPAGRVRVLTVKYLGIVAGSLVAAFAVAIVGAAVGTTIFGTGSLTTLSGTQIPLGTGLGRLALSTAYVALGLCALGAVGLFLSTLTEQPIAATVALMVVTSAMWVLDAIPQLSGLHPWLLVDKWPAFADLMRDPPDYSAVTQGALVDLGYIAVFLLAAWARFAGKDITS</sequence>
<evidence type="ECO:0000313" key="2">
    <source>
        <dbReference type="EMBL" id="NNG39221.1"/>
    </source>
</evidence>
<name>A0A849AIR0_9MICO</name>
<keyword evidence="1" id="KW-1133">Transmembrane helix</keyword>
<protein>
    <submittedName>
        <fullName evidence="2">ABC transporter permease</fullName>
    </submittedName>
</protein>